<dbReference type="Pfam" id="PF03534">
    <property type="entry name" value="SpvB"/>
    <property type="match status" value="1"/>
</dbReference>
<evidence type="ECO:0000256" key="1">
    <source>
        <dbReference type="ARBA" id="ARBA00004613"/>
    </source>
</evidence>
<evidence type="ECO:0000256" key="2">
    <source>
        <dbReference type="ARBA" id="ARBA00022525"/>
    </source>
</evidence>
<dbReference type="Pfam" id="PF12256">
    <property type="entry name" value="TcdB_toxin_midN"/>
    <property type="match status" value="1"/>
</dbReference>
<gene>
    <name evidence="6" type="ORF">B723_30310</name>
</gene>
<proteinExistence type="predicted"/>
<dbReference type="Proteomes" id="UP000017175">
    <property type="component" value="Chromosome"/>
</dbReference>
<protein>
    <submittedName>
        <fullName evidence="6">Toxin</fullName>
    </submittedName>
</protein>
<feature type="domain" description="Insecticide toxin TcdB middle/C-terminal" evidence="4">
    <location>
        <begin position="883"/>
        <end position="1024"/>
    </location>
</feature>
<organism evidence="6 7">
    <name type="scientific">Pseudomonas fluorescens NCIMB 11764</name>
    <dbReference type="NCBI Taxonomy" id="1221522"/>
    <lineage>
        <taxon>Bacteria</taxon>
        <taxon>Pseudomonadati</taxon>
        <taxon>Pseudomonadota</taxon>
        <taxon>Gammaproteobacteria</taxon>
        <taxon>Pseudomonadales</taxon>
        <taxon>Pseudomonadaceae</taxon>
        <taxon>Pseudomonas</taxon>
    </lineage>
</organism>
<dbReference type="InterPro" id="IPR022044">
    <property type="entry name" value="TcdB_toxin_mid/C"/>
</dbReference>
<dbReference type="Pfam" id="PF12255">
    <property type="entry name" value="TcdB_toxin_midC"/>
    <property type="match status" value="1"/>
</dbReference>
<keyword evidence="3" id="KW-0843">Virulence</keyword>
<keyword evidence="2" id="KW-0964">Secreted</keyword>
<evidence type="ECO:0000259" key="5">
    <source>
        <dbReference type="Pfam" id="PF12256"/>
    </source>
</evidence>
<dbReference type="SUPFAM" id="SSF69318">
    <property type="entry name" value="Integrin alpha N-terminal domain"/>
    <property type="match status" value="1"/>
</dbReference>
<evidence type="ECO:0000313" key="7">
    <source>
        <dbReference type="Proteomes" id="UP000017175"/>
    </source>
</evidence>
<evidence type="ECO:0000259" key="4">
    <source>
        <dbReference type="Pfam" id="PF12255"/>
    </source>
</evidence>
<feature type="domain" description="Insecticide toxin TcdB middle/N-terminal" evidence="5">
    <location>
        <begin position="662"/>
        <end position="834"/>
    </location>
</feature>
<dbReference type="OrthoDB" id="6510336at2"/>
<comment type="subcellular location">
    <subcellularLocation>
        <location evidence="1">Secreted</location>
    </subcellularLocation>
</comment>
<dbReference type="GO" id="GO:0005576">
    <property type="term" value="C:extracellular region"/>
    <property type="evidence" value="ECO:0007669"/>
    <property type="project" value="UniProtKB-SubCell"/>
</dbReference>
<reference evidence="6 7" key="1">
    <citation type="journal article" date="2012" name="J. Bacteriol.">
        <title>Draft genome sequence of the cyanide-utilizing bacterium Pseudomonas fluorescens strain NCIMB 11764.</title>
        <authorList>
            <person name="Vilo C.A."/>
            <person name="Benedik M.J."/>
            <person name="Kunz D.A."/>
            <person name="Dong Q."/>
        </authorList>
    </citation>
    <scope>NUCLEOTIDE SEQUENCE [LARGE SCALE GENOMIC DNA]</scope>
    <source>
        <strain evidence="6 7">NCIMB 11764</strain>
    </source>
</reference>
<evidence type="ECO:0000256" key="3">
    <source>
        <dbReference type="ARBA" id="ARBA00023026"/>
    </source>
</evidence>
<dbReference type="EMBL" id="CP010945">
    <property type="protein sequence ID" value="AKV10462.1"/>
    <property type="molecule type" value="Genomic_DNA"/>
</dbReference>
<evidence type="ECO:0000313" key="6">
    <source>
        <dbReference type="EMBL" id="AKV10462.1"/>
    </source>
</evidence>
<dbReference type="RefSeq" id="WP_017340512.1">
    <property type="nucleotide sequence ID" value="NZ_CP010945.1"/>
</dbReference>
<dbReference type="GO" id="GO:0005737">
    <property type="term" value="C:cytoplasm"/>
    <property type="evidence" value="ECO:0007669"/>
    <property type="project" value="InterPro"/>
</dbReference>
<sequence>MATEEQKGTINISAPAQPKIGGAIASFGGWGAVGTTGSASLAIPLPVSQAPNREMVPALSLGYSSHVGNSIFGIGWHLTVNAITVRTSKGVPLYDKRKDLLVGADGETWMPELDADGEIVDRLVTLGTTSYRAIRYQPRIEGGFAKIERLISDDDAAGFWLIHSADGNRHVYGKTLASRRAEPRDESKALEPERVGVWLLDETVTPRGEHIVYEYKAETEKPVAPDFRDYRAQRYLHRVLYGNAVAEPELYSLKVGEWKDVDFHFHLLFDYGERSHDLTQIPVYGPPYTSGGDQYGEWLERSDPFWNHDYGFELGTRRLCRQVMMFHHFRDELGNSPKLVQRLLLEHHQGALDYNHLTAAHLQAYGKQDDIESRPPFEFNYAPFDLEKADQPGWKAFPQMPGLNDGQRYQLVDLYSKGMPGILCRYDKAWYYREPLRDNYPSDDVRYGDLKELPYIPLADSSKSLRQTLTDLNGDGKLEWGVHAPTMNGCFTLNPDRQWSGFVPYKAFPLEYFHPQAQMTDLVGDGRTHVALIGSNSVRLYTNLGDDQGFSAGRNVEHDKDDALPLPSNSETEVVGFSDVLGSGKQHLFRIRHNSLECWPNLGHGRFGTRIVLSSPTFPYETFNASQVLLADLDGSGATDLIYLQSDGFLIFMNHCGKGFVTEPVEVPWPEGVRYDRLCQVTTADLLGMGCTSLILTVPHMSPRHWRYDFVNAKPYLVNRSNNNMGALSFIDYRSSAQEFLDEEYEHHLIDKDAVVESELPFAMHLVKRQTQVDEITGNKLTQLMSYRQGYYDPFEREFRGFGLLLQTDTEATEAVRATLGFTAPILSKTWFHVGKSINQPRVGYYSDDAQAVALQPTKLERFHLRDRVGEPLEPDEETTRQIARSLSGSTLRSEVFALDNPVVPYAVTEARFLVRLLRAKSEHYPYAVLQPMALESISYQYEPEMPDDPRCEHTLNLKWDEFGSPLHAFIVYYARRKTDETPPFDDEHDNRYWKDAHDEAQQRWYLTESKAELIHLYDEATWKPGTPFRLGLPYRERGNALVLEKAQLSIKDIHHENFLAWSEDEGEWAKQSVLAGMSMQLYIDPATHQTMEKGDATIHALPGYVEIAELDAHALSAYDKLKDDQGQMPFNLKEKLESPEVGYHIMKWFLPEVEQAEPDDPTDAKNYLWSVHRGFPRYLGPEGFYNVESFQQTQSHGVTKVTYDPYWCLHTAIELPDGCVTQILDVDYCTFLPAAIKDPNQNTQEACYNAFGEVLVTSFHGTELGLPVGFDPLQDYVRPTDRSPAHAIESPKVAIGNFAMAMFSDALSWMGQIPKTESPGAQWLAWAREQGFVLPSGHLCDRARQHVLALENPSAQEQLLQQYVDAAHREPVHVATLQADRYPGDPELQIRIAILHQDGFGRVLQTKQEVEPGKAWVVLEDGTLKLKEDGQPEEAEATRRWRVSEPVEYNNKGEKVRIYRPYFADQFRRINDDSLRVFAYHDQQFYDAAGRPTHTILAKKMPQGENSELKPLRREQRYRCWYVIAFDENDLFDEPPAATRRLNRTLH</sequence>
<dbReference type="InterPro" id="IPR022045">
    <property type="entry name" value="TcdB_toxin_mid/N"/>
</dbReference>
<accession>A0A0K1QXT7</accession>
<dbReference type="PRINTS" id="PR01341">
    <property type="entry name" value="SALSPVBPROT"/>
</dbReference>
<dbReference type="InterPro" id="IPR003284">
    <property type="entry name" value="Sal_SpvB"/>
</dbReference>
<dbReference type="eggNOG" id="COG3209">
    <property type="taxonomic scope" value="Bacteria"/>
</dbReference>
<name>A0A0K1QXT7_PSEFL</name>
<dbReference type="InterPro" id="IPR028994">
    <property type="entry name" value="Integrin_alpha_N"/>
</dbReference>